<sequence>MPGYYDGESVSGRVGIRLKDGRKFQHDGIRIELIGMLSYSMTRRTIMNLYRLSQELPSSEELRQAQSFEFTLKMWRSNLSPMLELTSGSGTKSE</sequence>
<gene>
    <name evidence="2" type="ORF">IAS62_005130</name>
</gene>
<protein>
    <submittedName>
        <fullName evidence="2">Uncharacterized protein</fullName>
    </submittedName>
</protein>
<dbReference type="PANTHER" id="PTHR12233">
    <property type="entry name" value="VACUOLAR PROTEIN SORTING 26 RELATED"/>
    <property type="match status" value="1"/>
</dbReference>
<comment type="similarity">
    <text evidence="1">Belongs to the VPS26 family.</text>
</comment>
<dbReference type="Proteomes" id="UP001432216">
    <property type="component" value="Chromosome 9"/>
</dbReference>
<evidence type="ECO:0000313" key="3">
    <source>
        <dbReference type="Proteomes" id="UP001432216"/>
    </source>
</evidence>
<dbReference type="InterPro" id="IPR028934">
    <property type="entry name" value="Vps26-related"/>
</dbReference>
<organism evidence="2 3">
    <name type="scientific">Cryptococcus decagattii</name>
    <dbReference type="NCBI Taxonomy" id="1859122"/>
    <lineage>
        <taxon>Eukaryota</taxon>
        <taxon>Fungi</taxon>
        <taxon>Dikarya</taxon>
        <taxon>Basidiomycota</taxon>
        <taxon>Agaricomycotina</taxon>
        <taxon>Tremellomycetes</taxon>
        <taxon>Tremellales</taxon>
        <taxon>Cryptococcaceae</taxon>
        <taxon>Cryptococcus</taxon>
        <taxon>Cryptococcus gattii species complex</taxon>
    </lineage>
</organism>
<dbReference type="EMBL" id="CP143814">
    <property type="protein sequence ID" value="WVO23773.1"/>
    <property type="molecule type" value="Genomic_DNA"/>
</dbReference>
<reference evidence="2 3" key="1">
    <citation type="submission" date="2024-01" db="EMBL/GenBank/DDBJ databases">
        <title>Comparative genomics of Cryptococcus and Kwoniella reveals pathogenesis evolution and contrasting modes of karyotype evolution via chromosome fusion or intercentromeric recombination.</title>
        <authorList>
            <person name="Coelho M.A."/>
            <person name="David-Palma M."/>
            <person name="Shea T."/>
            <person name="Bowers K."/>
            <person name="McGinley-Smith S."/>
            <person name="Mohammad A.W."/>
            <person name="Gnirke A."/>
            <person name="Yurkov A.M."/>
            <person name="Nowrousian M."/>
            <person name="Sun S."/>
            <person name="Cuomo C.A."/>
            <person name="Heitman J."/>
        </authorList>
    </citation>
    <scope>NUCLEOTIDE SEQUENCE [LARGE SCALE GENOMIC DNA]</scope>
    <source>
        <strain evidence="2 3">7685027</strain>
    </source>
</reference>
<dbReference type="Gene3D" id="2.60.40.640">
    <property type="match status" value="1"/>
</dbReference>
<accession>A0ABZ2AZ52</accession>
<proteinExistence type="inferred from homology"/>
<evidence type="ECO:0000313" key="2">
    <source>
        <dbReference type="EMBL" id="WVO23773.1"/>
    </source>
</evidence>
<dbReference type="GeneID" id="89991900"/>
<name>A0ABZ2AZ52_9TREE</name>
<dbReference type="RefSeq" id="XP_064723012.1">
    <property type="nucleotide sequence ID" value="XM_064866940.1"/>
</dbReference>
<dbReference type="InterPro" id="IPR014752">
    <property type="entry name" value="Arrestin-like_C"/>
</dbReference>
<keyword evidence="3" id="KW-1185">Reference proteome</keyword>
<evidence type="ECO:0000256" key="1">
    <source>
        <dbReference type="ARBA" id="ARBA00009100"/>
    </source>
</evidence>
<dbReference type="Pfam" id="PF03643">
    <property type="entry name" value="Vps26"/>
    <property type="match status" value="1"/>
</dbReference>